<dbReference type="Proteomes" id="UP000010074">
    <property type="component" value="Chromosome"/>
</dbReference>
<evidence type="ECO:0000313" key="3">
    <source>
        <dbReference type="Proteomes" id="UP000010074"/>
    </source>
</evidence>
<keyword evidence="1" id="KW-0732">Signal</keyword>
<dbReference type="PATRIC" id="fig|1069642.3.peg.774"/>
<dbReference type="SUPFAM" id="SSF52799">
    <property type="entry name" value="(Phosphotyrosine protein) phosphatases II"/>
    <property type="match status" value="1"/>
</dbReference>
<name>K7Z801_BDEBC</name>
<sequence>MKYITLSKSILFCFLTANVIGCAKGSVTEALSTGNSTSAVETVPEVTDPSVFRLDQEVKKYKARYELESASDKSTDNKGLGDTNLWGTRNFRVVLHGVLYRGGANNKYFDPPRSNTNPLPTTGLNNLCKEDFSAAVYLYSENFATAPKSVKCQNTSHQDQTLAYKQYAAAGENEKILAMVYDRIKGKSNGPIYAHCWNGWHSSGLISGMVLKQFCGWSNEKVDAYWMQNTDGNNQGFETIRKRLRDFKPLVKFSITAEERSLICPETY</sequence>
<reference evidence="2 3" key="1">
    <citation type="journal article" date="2012" name="BMC Genomics">
        <title>Genome analysis of a simultaneously predatory and prey-independent, novel Bdellovibrio bacteriovorus from the River Tiber, supports in silico predictions of both ancient and recent lateral gene transfer from diverse bacteria.</title>
        <authorList>
            <person name="Hobley L."/>
            <person name="Lerner T.R."/>
            <person name="Williams L.E."/>
            <person name="Lambert C."/>
            <person name="Till R."/>
            <person name="Milner D.S."/>
            <person name="Basford S.M."/>
            <person name="Capeness M.J."/>
            <person name="Fenton A.K."/>
            <person name="Atterbury R.J."/>
            <person name="Harris M.A."/>
            <person name="Sockett R.E."/>
        </authorList>
    </citation>
    <scope>NUCLEOTIDE SEQUENCE [LARGE SCALE GENOMIC DNA]</scope>
    <source>
        <strain evidence="2 3">Tiberius</strain>
    </source>
</reference>
<dbReference type="HOGENOM" id="CLU_1036916_0_0_7"/>
<feature type="chain" id="PRO_5003915989" description="Tyrosine specific protein phosphatases domain-containing protein" evidence="1">
    <location>
        <begin position="24"/>
        <end position="268"/>
    </location>
</feature>
<dbReference type="Gene3D" id="3.90.190.10">
    <property type="entry name" value="Protein tyrosine phosphatase superfamily"/>
    <property type="match status" value="1"/>
</dbReference>
<evidence type="ECO:0000256" key="1">
    <source>
        <dbReference type="SAM" id="SignalP"/>
    </source>
</evidence>
<organism evidence="2 3">
    <name type="scientific">Bdellovibrio bacteriovorus str. Tiberius</name>
    <dbReference type="NCBI Taxonomy" id="1069642"/>
    <lineage>
        <taxon>Bacteria</taxon>
        <taxon>Pseudomonadati</taxon>
        <taxon>Bdellovibrionota</taxon>
        <taxon>Bdellovibrionia</taxon>
        <taxon>Bdellovibrionales</taxon>
        <taxon>Pseudobdellovibrionaceae</taxon>
        <taxon>Bdellovibrio</taxon>
    </lineage>
</organism>
<dbReference type="OrthoDB" id="7826480at2"/>
<accession>K7Z801</accession>
<gene>
    <name evidence="2" type="ORF">Bdt_0783</name>
</gene>
<evidence type="ECO:0000313" key="2">
    <source>
        <dbReference type="EMBL" id="AFY00489.1"/>
    </source>
</evidence>
<dbReference type="RefSeq" id="WP_015089965.1">
    <property type="nucleotide sequence ID" value="NC_019567.1"/>
</dbReference>
<dbReference type="InterPro" id="IPR029021">
    <property type="entry name" value="Prot-tyrosine_phosphatase-like"/>
</dbReference>
<evidence type="ECO:0008006" key="4">
    <source>
        <dbReference type="Google" id="ProtNLM"/>
    </source>
</evidence>
<dbReference type="AlphaFoldDB" id="K7Z801"/>
<feature type="signal peptide" evidence="1">
    <location>
        <begin position="1"/>
        <end position="23"/>
    </location>
</feature>
<protein>
    <recommendedName>
        <fullName evidence="4">Tyrosine specific protein phosphatases domain-containing protein</fullName>
    </recommendedName>
</protein>
<dbReference type="KEGG" id="bbat:Bdt_0783"/>
<dbReference type="EMBL" id="CP002930">
    <property type="protein sequence ID" value="AFY00489.1"/>
    <property type="molecule type" value="Genomic_DNA"/>
</dbReference>
<proteinExistence type="predicted"/>